<comment type="caution">
    <text evidence="3">The sequence shown here is derived from an EMBL/GenBank/DDBJ whole genome shotgun (WGS) entry which is preliminary data.</text>
</comment>
<keyword evidence="3" id="KW-0378">Hydrolase</keyword>
<evidence type="ECO:0000313" key="4">
    <source>
        <dbReference type="Proteomes" id="UP000549616"/>
    </source>
</evidence>
<keyword evidence="1" id="KW-0472">Membrane</keyword>
<dbReference type="Proteomes" id="UP000549616">
    <property type="component" value="Unassembled WGS sequence"/>
</dbReference>
<dbReference type="SUPFAM" id="SSF48317">
    <property type="entry name" value="Acid phosphatase/Vanadium-dependent haloperoxidase"/>
    <property type="match status" value="1"/>
</dbReference>
<keyword evidence="1" id="KW-1133">Transmembrane helix</keyword>
<evidence type="ECO:0000256" key="1">
    <source>
        <dbReference type="SAM" id="Phobius"/>
    </source>
</evidence>
<dbReference type="EC" id="3.6.1.27" evidence="3"/>
<dbReference type="Gene3D" id="1.20.144.10">
    <property type="entry name" value="Phosphatidic acid phosphatase type 2/haloperoxidase"/>
    <property type="match status" value="1"/>
</dbReference>
<dbReference type="GO" id="GO:0050380">
    <property type="term" value="F:undecaprenyl-diphosphatase activity"/>
    <property type="evidence" value="ECO:0007669"/>
    <property type="project" value="UniProtKB-EC"/>
</dbReference>
<feature type="transmembrane region" description="Helical" evidence="1">
    <location>
        <begin position="78"/>
        <end position="95"/>
    </location>
</feature>
<proteinExistence type="predicted"/>
<dbReference type="Pfam" id="PF01569">
    <property type="entry name" value="PAP2"/>
    <property type="match status" value="1"/>
</dbReference>
<keyword evidence="4" id="KW-1185">Reference proteome</keyword>
<feature type="domain" description="Phosphatidic acid phosphatase type 2/haloperoxidase" evidence="2">
    <location>
        <begin position="130"/>
        <end position="209"/>
    </location>
</feature>
<sequence>MTIAVLPERNALPDAMRRPMLILGWPAAAAVVVLGVLLYRGSTASAFDRWALEASGGAIPYPSQQWLLAQIVDFAGEPVGAGLLVSASIAICLVLGHRRSALLAILGPGLSVAVTTLLKPVAGRTINGPHLSFPSGHTAVVTAMALVFAFVLADRIGLGPRAGTAAVLYAAATAGAVEAWAQFGMVVHYPSDTFGGFCVALAVVPAVAAGIDRVTRRGGTPA</sequence>
<feature type="transmembrane region" description="Helical" evidence="1">
    <location>
        <begin position="165"/>
        <end position="187"/>
    </location>
</feature>
<evidence type="ECO:0000313" key="3">
    <source>
        <dbReference type="EMBL" id="NYI87930.1"/>
    </source>
</evidence>
<dbReference type="EMBL" id="JACCFK010000001">
    <property type="protein sequence ID" value="NYI87930.1"/>
    <property type="molecule type" value="Genomic_DNA"/>
</dbReference>
<dbReference type="RefSeq" id="WP_179772246.1">
    <property type="nucleotide sequence ID" value="NZ_JACCFK010000001.1"/>
</dbReference>
<feature type="transmembrane region" description="Helical" evidence="1">
    <location>
        <begin position="20"/>
        <end position="39"/>
    </location>
</feature>
<feature type="transmembrane region" description="Helical" evidence="1">
    <location>
        <begin position="102"/>
        <end position="122"/>
    </location>
</feature>
<protein>
    <submittedName>
        <fullName evidence="3">Undecaprenyl-diphosphatase</fullName>
        <ecNumber evidence="3">3.6.1.27</ecNumber>
    </submittedName>
</protein>
<feature type="transmembrane region" description="Helical" evidence="1">
    <location>
        <begin position="193"/>
        <end position="211"/>
    </location>
</feature>
<dbReference type="AlphaFoldDB" id="A0A853AYZ2"/>
<reference evidence="3 4" key="1">
    <citation type="submission" date="2020-07" db="EMBL/GenBank/DDBJ databases">
        <title>Sequencing the genomes of 1000 actinobacteria strains.</title>
        <authorList>
            <person name="Klenk H.-P."/>
        </authorList>
    </citation>
    <scope>NUCLEOTIDE SEQUENCE [LARGE SCALE GENOMIC DNA]</scope>
    <source>
        <strain evidence="3 4">DSM 104006</strain>
    </source>
</reference>
<dbReference type="InterPro" id="IPR036938">
    <property type="entry name" value="PAP2/HPO_sf"/>
</dbReference>
<name>A0A853AYZ2_9PSEU</name>
<keyword evidence="1" id="KW-0812">Transmembrane</keyword>
<gene>
    <name evidence="3" type="ORF">HNR02_001253</name>
</gene>
<organism evidence="3 4">
    <name type="scientific">Amycolatopsis endophytica</name>
    <dbReference type="NCBI Taxonomy" id="860233"/>
    <lineage>
        <taxon>Bacteria</taxon>
        <taxon>Bacillati</taxon>
        <taxon>Actinomycetota</taxon>
        <taxon>Actinomycetes</taxon>
        <taxon>Pseudonocardiales</taxon>
        <taxon>Pseudonocardiaceae</taxon>
        <taxon>Amycolatopsis</taxon>
    </lineage>
</organism>
<accession>A0A853AYZ2</accession>
<feature type="transmembrane region" description="Helical" evidence="1">
    <location>
        <begin position="134"/>
        <end position="153"/>
    </location>
</feature>
<evidence type="ECO:0000259" key="2">
    <source>
        <dbReference type="Pfam" id="PF01569"/>
    </source>
</evidence>
<dbReference type="InterPro" id="IPR000326">
    <property type="entry name" value="PAP2/HPO"/>
</dbReference>